<dbReference type="SMART" id="SM00774">
    <property type="entry name" value="WRKY"/>
    <property type="match status" value="2"/>
</dbReference>
<dbReference type="PANTHER" id="PTHR31221">
    <property type="entry name" value="WRKY TRANSCRIPTION FACTOR PROTEIN 1-RELATED"/>
    <property type="match status" value="1"/>
</dbReference>
<dbReference type="GO" id="GO:0043565">
    <property type="term" value="F:sequence-specific DNA binding"/>
    <property type="evidence" value="ECO:0007669"/>
    <property type="project" value="InterPro"/>
</dbReference>
<evidence type="ECO:0000259" key="8">
    <source>
        <dbReference type="PROSITE" id="PS50811"/>
    </source>
</evidence>
<dbReference type="InterPro" id="IPR036576">
    <property type="entry name" value="WRKY_dom_sf"/>
</dbReference>
<dbReference type="InterPro" id="IPR044810">
    <property type="entry name" value="WRKY_plant"/>
</dbReference>
<keyword evidence="10" id="KW-1185">Reference proteome</keyword>
<protein>
    <submittedName>
        <fullName evidence="9">DNA-binding transcription factor</fullName>
    </submittedName>
</protein>
<evidence type="ECO:0000256" key="1">
    <source>
        <dbReference type="ARBA" id="ARBA00004123"/>
    </source>
</evidence>
<feature type="compositionally biased region" description="Polar residues" evidence="7">
    <location>
        <begin position="252"/>
        <end position="271"/>
    </location>
</feature>
<feature type="domain" description="WRKY" evidence="8">
    <location>
        <begin position="176"/>
        <end position="240"/>
    </location>
</feature>
<evidence type="ECO:0000313" key="10">
    <source>
        <dbReference type="Proteomes" id="UP001454036"/>
    </source>
</evidence>
<proteinExistence type="predicted"/>
<evidence type="ECO:0000256" key="3">
    <source>
        <dbReference type="ARBA" id="ARBA00023015"/>
    </source>
</evidence>
<comment type="subcellular location">
    <subcellularLocation>
        <location evidence="1">Nucleus</location>
    </subcellularLocation>
</comment>
<evidence type="ECO:0000256" key="6">
    <source>
        <dbReference type="ARBA" id="ARBA00023242"/>
    </source>
</evidence>
<dbReference type="GO" id="GO:0003700">
    <property type="term" value="F:DNA-binding transcription factor activity"/>
    <property type="evidence" value="ECO:0007669"/>
    <property type="project" value="InterPro"/>
</dbReference>
<reference evidence="9 10" key="1">
    <citation type="submission" date="2024-01" db="EMBL/GenBank/DDBJ databases">
        <title>The complete chloroplast genome sequence of Lithospermum erythrorhizon: insights into the phylogenetic relationship among Boraginaceae species and the maternal lineages of purple gromwells.</title>
        <authorList>
            <person name="Okada T."/>
            <person name="Watanabe K."/>
        </authorList>
    </citation>
    <scope>NUCLEOTIDE SEQUENCE [LARGE SCALE GENOMIC DNA]</scope>
</reference>
<dbReference type="AlphaFoldDB" id="A0AAV3P3R4"/>
<organism evidence="9 10">
    <name type="scientific">Lithospermum erythrorhizon</name>
    <name type="common">Purple gromwell</name>
    <name type="synonym">Lithospermum officinale var. erythrorhizon</name>
    <dbReference type="NCBI Taxonomy" id="34254"/>
    <lineage>
        <taxon>Eukaryota</taxon>
        <taxon>Viridiplantae</taxon>
        <taxon>Streptophyta</taxon>
        <taxon>Embryophyta</taxon>
        <taxon>Tracheophyta</taxon>
        <taxon>Spermatophyta</taxon>
        <taxon>Magnoliopsida</taxon>
        <taxon>eudicotyledons</taxon>
        <taxon>Gunneridae</taxon>
        <taxon>Pentapetalae</taxon>
        <taxon>asterids</taxon>
        <taxon>lamiids</taxon>
        <taxon>Boraginales</taxon>
        <taxon>Boraginaceae</taxon>
        <taxon>Boraginoideae</taxon>
        <taxon>Lithospermeae</taxon>
        <taxon>Lithospermum</taxon>
    </lineage>
</organism>
<keyword evidence="2" id="KW-0677">Repeat</keyword>
<dbReference type="EMBL" id="BAABME010000675">
    <property type="protein sequence ID" value="GAA0144657.1"/>
    <property type="molecule type" value="Genomic_DNA"/>
</dbReference>
<dbReference type="SUPFAM" id="SSF118290">
    <property type="entry name" value="WRKY DNA-binding domain"/>
    <property type="match status" value="2"/>
</dbReference>
<evidence type="ECO:0000256" key="7">
    <source>
        <dbReference type="SAM" id="MobiDB-lite"/>
    </source>
</evidence>
<keyword evidence="6" id="KW-0539">Nucleus</keyword>
<evidence type="ECO:0000256" key="5">
    <source>
        <dbReference type="ARBA" id="ARBA00023163"/>
    </source>
</evidence>
<feature type="compositionally biased region" description="Basic and acidic residues" evidence="7">
    <location>
        <begin position="313"/>
        <end position="322"/>
    </location>
</feature>
<keyword evidence="4 9" id="KW-0238">DNA-binding</keyword>
<name>A0AAV3P3R4_LITER</name>
<dbReference type="Gene3D" id="2.20.25.80">
    <property type="entry name" value="WRKY domain"/>
    <property type="match status" value="2"/>
</dbReference>
<sequence>MASSGGNSLQMNNNSYSFSNQFMTSSNDIQPRSNNTNKTINNQDIDIEIPKSRPFSPSSFSISPSSFFATTPTFSPSVLLDSPLPFPNFGMASSTQSRGSYEFTNQVGQPSHSVMVSSTVQPPSDNNSSDQLMMRQQGEWAANTSNKQTEEAARENNLQTQYSSQPNQVYHSSQYGKEQKSEDGYNWRKYGQKQVKASENPRSYYKCTYVNCPTKKMVERNIDGHITEIVYKGSHNHPKPQPTRRSSSQSSFNNPAFVTGSEMPNNHSNGLFDNHQRDSVVTPEHSSASFDDDDVEAGSRMSKSGDVNDVNEPDAKRWRGENENEAVSASASRTVREPRIVVQTTSDIDILDDGYRWRKYGQKVVKGNPNPRSYYKCTFAGCQVRKHIERASHDLRAVITTYEGKHNHDVPAARGSARYNSNAHSAVTNNSIVTTAIRPSAINNLPNQGTNYAFSLPGMKQPTPQNQPFSLQMLQNSENTRFSGYGNATNLNTSQFQQMSNAFSSAKEEPKDDSFFNSF</sequence>
<keyword evidence="3" id="KW-0805">Transcription regulation</keyword>
<dbReference type="FunFam" id="2.20.25.80:FF:000006">
    <property type="entry name" value="WRKY transcription factor"/>
    <property type="match status" value="1"/>
</dbReference>
<evidence type="ECO:0000313" key="9">
    <source>
        <dbReference type="EMBL" id="GAA0144657.1"/>
    </source>
</evidence>
<feature type="domain" description="WRKY" evidence="8">
    <location>
        <begin position="346"/>
        <end position="411"/>
    </location>
</feature>
<feature type="region of interest" description="Disordered" evidence="7">
    <location>
        <begin position="102"/>
        <end position="131"/>
    </location>
</feature>
<dbReference type="PROSITE" id="PS50811">
    <property type="entry name" value="WRKY"/>
    <property type="match status" value="2"/>
</dbReference>
<dbReference type="PANTHER" id="PTHR31221:SF1">
    <property type="entry name" value="WRKY TRANSCRIPTION FACTOR 33-RELATED"/>
    <property type="match status" value="1"/>
</dbReference>
<dbReference type="InterPro" id="IPR003657">
    <property type="entry name" value="WRKY_dom"/>
</dbReference>
<comment type="caution">
    <text evidence="9">The sequence shown here is derived from an EMBL/GenBank/DDBJ whole genome shotgun (WGS) entry which is preliminary data.</text>
</comment>
<keyword evidence="5" id="KW-0804">Transcription</keyword>
<dbReference type="GO" id="GO:0005634">
    <property type="term" value="C:nucleus"/>
    <property type="evidence" value="ECO:0007669"/>
    <property type="project" value="UniProtKB-SubCell"/>
</dbReference>
<evidence type="ECO:0000256" key="4">
    <source>
        <dbReference type="ARBA" id="ARBA00023125"/>
    </source>
</evidence>
<gene>
    <name evidence="9" type="ORF">LIER_05045</name>
</gene>
<dbReference type="Pfam" id="PF03106">
    <property type="entry name" value="WRKY"/>
    <property type="match status" value="2"/>
</dbReference>
<feature type="region of interest" description="Disordered" evidence="7">
    <location>
        <begin position="1"/>
        <end position="43"/>
    </location>
</feature>
<dbReference type="FunFam" id="2.20.25.80:FF:000001">
    <property type="entry name" value="WRKY transcription factor 33"/>
    <property type="match status" value="1"/>
</dbReference>
<feature type="region of interest" description="Disordered" evidence="7">
    <location>
        <begin position="156"/>
        <end position="181"/>
    </location>
</feature>
<feature type="region of interest" description="Disordered" evidence="7">
    <location>
        <begin position="232"/>
        <end position="331"/>
    </location>
</feature>
<feature type="compositionally biased region" description="Polar residues" evidence="7">
    <location>
        <begin position="156"/>
        <end position="176"/>
    </location>
</feature>
<dbReference type="Proteomes" id="UP001454036">
    <property type="component" value="Unassembled WGS sequence"/>
</dbReference>
<accession>A0AAV3P3R4</accession>
<evidence type="ECO:0000256" key="2">
    <source>
        <dbReference type="ARBA" id="ARBA00022737"/>
    </source>
</evidence>